<name>A0ABV2V3I1_9ACTN</name>
<protein>
    <recommendedName>
        <fullName evidence="3">AhpC/TSA family protein</fullName>
    </recommendedName>
</protein>
<accession>A0ABV2V3I1</accession>
<reference evidence="1 2" key="1">
    <citation type="submission" date="2024-06" db="EMBL/GenBank/DDBJ databases">
        <title>The Natural Products Discovery Center: Release of the First 8490 Sequenced Strains for Exploring Actinobacteria Biosynthetic Diversity.</title>
        <authorList>
            <person name="Kalkreuter E."/>
            <person name="Kautsar S.A."/>
            <person name="Yang D."/>
            <person name="Bader C.D."/>
            <person name="Teijaro C.N."/>
            <person name="Fluegel L."/>
            <person name="Davis C.M."/>
            <person name="Simpson J.R."/>
            <person name="Lauterbach L."/>
            <person name="Steele A.D."/>
            <person name="Gui C."/>
            <person name="Meng S."/>
            <person name="Li G."/>
            <person name="Viehrig K."/>
            <person name="Ye F."/>
            <person name="Su P."/>
            <person name="Kiefer A.F."/>
            <person name="Nichols A."/>
            <person name="Cepeda A.J."/>
            <person name="Yan W."/>
            <person name="Fan B."/>
            <person name="Jiang Y."/>
            <person name="Adhikari A."/>
            <person name="Zheng C.-J."/>
            <person name="Schuster L."/>
            <person name="Cowan T.M."/>
            <person name="Smanski M.J."/>
            <person name="Chevrette M.G."/>
            <person name="De Carvalho L.P.S."/>
            <person name="Shen B."/>
        </authorList>
    </citation>
    <scope>NUCLEOTIDE SEQUENCE [LARGE SCALE GENOMIC DNA]</scope>
    <source>
        <strain evidence="1 2">NPDC006434</strain>
    </source>
</reference>
<dbReference type="EMBL" id="JBEXPZ010000040">
    <property type="protein sequence ID" value="MET9848384.1"/>
    <property type="molecule type" value="Genomic_DNA"/>
</dbReference>
<gene>
    <name evidence="1" type="ORF">ABZZ21_28355</name>
</gene>
<dbReference type="Gene3D" id="3.40.30.10">
    <property type="entry name" value="Glutaredoxin"/>
    <property type="match status" value="1"/>
</dbReference>
<evidence type="ECO:0008006" key="3">
    <source>
        <dbReference type="Google" id="ProtNLM"/>
    </source>
</evidence>
<evidence type="ECO:0000313" key="2">
    <source>
        <dbReference type="Proteomes" id="UP001550210"/>
    </source>
</evidence>
<dbReference type="RefSeq" id="WP_355400416.1">
    <property type="nucleotide sequence ID" value="NZ_JBEXPZ010000040.1"/>
</dbReference>
<keyword evidence="2" id="KW-1185">Reference proteome</keyword>
<dbReference type="SUPFAM" id="SSF52833">
    <property type="entry name" value="Thioredoxin-like"/>
    <property type="match status" value="1"/>
</dbReference>
<dbReference type="InterPro" id="IPR036249">
    <property type="entry name" value="Thioredoxin-like_sf"/>
</dbReference>
<comment type="caution">
    <text evidence="1">The sequence shown here is derived from an EMBL/GenBank/DDBJ whole genome shotgun (WGS) entry which is preliminary data.</text>
</comment>
<sequence>MFARRRDDPDDPDGYSVPHTAITYLISPEGAYAHHFPDALPAAEITAGIRALVGGRSPAGDTL</sequence>
<dbReference type="Proteomes" id="UP001550210">
    <property type="component" value="Unassembled WGS sequence"/>
</dbReference>
<evidence type="ECO:0000313" key="1">
    <source>
        <dbReference type="EMBL" id="MET9848384.1"/>
    </source>
</evidence>
<organism evidence="1 2">
    <name type="scientific">Streptomyces ossamyceticus</name>
    <dbReference type="NCBI Taxonomy" id="249581"/>
    <lineage>
        <taxon>Bacteria</taxon>
        <taxon>Bacillati</taxon>
        <taxon>Actinomycetota</taxon>
        <taxon>Actinomycetes</taxon>
        <taxon>Kitasatosporales</taxon>
        <taxon>Streptomycetaceae</taxon>
        <taxon>Streptomyces</taxon>
    </lineage>
</organism>
<proteinExistence type="predicted"/>